<feature type="transmembrane region" description="Helical" evidence="1">
    <location>
        <begin position="384"/>
        <end position="402"/>
    </location>
</feature>
<reference evidence="2 3" key="1">
    <citation type="submission" date="2015-07" db="EMBL/GenBank/DDBJ databases">
        <authorList>
            <person name="Noorani M."/>
        </authorList>
    </citation>
    <scope>NUCLEOTIDE SEQUENCE [LARGE SCALE GENOMIC DNA]</scope>
    <source>
        <strain evidence="3">ATCC 25104 / DSM 625 / JCM 10724 / NBRC 103206 / NCIMB 11243 / YT-1</strain>
    </source>
</reference>
<evidence type="ECO:0000256" key="1">
    <source>
        <dbReference type="SAM" id="Phobius"/>
    </source>
</evidence>
<evidence type="ECO:0000313" key="3">
    <source>
        <dbReference type="Proteomes" id="UP000037685"/>
    </source>
</evidence>
<sequence length="636" mass="69471">MRAWTLLAFWGLALGQSLLLPDRTEVGAPLTLEGKDLPEGRFPLELSGPQGTRTLEVEVQGGRFRLPLVLEAPGEYRLRLILPSGPLEGRLPVAPAQAPELTQEGLRLPWGLLPLPQGPWLGPLVEGERVLVAQGLLVVEASLKEPGARFHFAPKRVEALRPGPEAVMGDWVLPIPFPPLPFEGTEEDLKALLPLLQALKPPKPWPYYAYWTLDPKDLSQEDLLAYGQDLLQRGHRPELFHGQEGVVRMAQGARALAQEDPAQAQRLTEALLAYTPLFPGSLAFFQERAEALRAQGEPAKALRLEEAEKTLKTWLPPDLAFLPQATYALGLAYLALVLYLFALYLPAQARDLRPIGGFLGGYLRHPLLRLRHLTLAYASLGERLLALLLLVLLGLGFLLYGLDQRAREAATAPPLDRGTLRTQAALDWLKAKPPTPEVKALLGYALLPQSPKEAKTLLAEGGYPFAKALLGEEALLAQAYREAPLEGPIRAALGLGQDPWGRREPGPSVRTLYLTLLSLELKAFLEDPLKGAARLALPLPERARPWAALGFVLVLLYHLLAFFLPRRRASLSEGWALAVRLLVPGSLGFSSGPGLLLLLLAAFGLLRALEGQGPGLLLLAYGLHLLTLLGSFRRAP</sequence>
<comment type="caution">
    <text evidence="2">The sequence shown here is derived from an EMBL/GenBank/DDBJ whole genome shotgun (WGS) entry which is preliminary data.</text>
</comment>
<dbReference type="PATRIC" id="fig|271.14.peg.2220"/>
<evidence type="ECO:0000313" key="2">
    <source>
        <dbReference type="EMBL" id="KOX90945.1"/>
    </source>
</evidence>
<organism evidence="2 3">
    <name type="scientific">Thermus aquaticus</name>
    <dbReference type="NCBI Taxonomy" id="271"/>
    <lineage>
        <taxon>Bacteria</taxon>
        <taxon>Thermotogati</taxon>
        <taxon>Deinococcota</taxon>
        <taxon>Deinococci</taxon>
        <taxon>Thermales</taxon>
        <taxon>Thermaceae</taxon>
        <taxon>Thermus</taxon>
    </lineage>
</organism>
<dbReference type="EMBL" id="LHCI01000106">
    <property type="protein sequence ID" value="KOX90945.1"/>
    <property type="molecule type" value="Genomic_DNA"/>
</dbReference>
<protein>
    <submittedName>
        <fullName evidence="2">Uncharacterized protein</fullName>
    </submittedName>
</protein>
<feature type="transmembrane region" description="Helical" evidence="1">
    <location>
        <begin position="546"/>
        <end position="565"/>
    </location>
</feature>
<feature type="transmembrane region" description="Helical" evidence="1">
    <location>
        <begin position="325"/>
        <end position="345"/>
    </location>
</feature>
<gene>
    <name evidence="2" type="ORF">BVI061214_02144</name>
</gene>
<keyword evidence="1" id="KW-0812">Transmembrane</keyword>
<dbReference type="RefSeq" id="WP_053768386.1">
    <property type="nucleotide sequence ID" value="NZ_LHCI01000106.1"/>
</dbReference>
<name>A0A0M9AHG7_THEAQ</name>
<keyword evidence="1" id="KW-0472">Membrane</keyword>
<proteinExistence type="predicted"/>
<dbReference type="Proteomes" id="UP000037685">
    <property type="component" value="Unassembled WGS sequence"/>
</dbReference>
<dbReference type="AlphaFoldDB" id="A0A0M9AHG7"/>
<feature type="transmembrane region" description="Helical" evidence="1">
    <location>
        <begin position="615"/>
        <end position="632"/>
    </location>
</feature>
<keyword evidence="1" id="KW-1133">Transmembrane helix</keyword>
<feature type="transmembrane region" description="Helical" evidence="1">
    <location>
        <begin position="577"/>
        <end position="603"/>
    </location>
</feature>
<accession>A0A0M9AHG7</accession>